<feature type="compositionally biased region" description="Low complexity" evidence="1">
    <location>
        <begin position="278"/>
        <end position="300"/>
    </location>
</feature>
<gene>
    <name evidence="2" type="ORF">BGW38_001038</name>
</gene>
<feature type="non-terminal residue" evidence="2">
    <location>
        <position position="311"/>
    </location>
</feature>
<feature type="compositionally biased region" description="Polar residues" evidence="1">
    <location>
        <begin position="241"/>
        <end position="254"/>
    </location>
</feature>
<dbReference type="AlphaFoldDB" id="A0A9P6FUM9"/>
<accession>A0A9P6FUM9</accession>
<keyword evidence="3" id="KW-1185">Reference proteome</keyword>
<protein>
    <submittedName>
        <fullName evidence="2">Uncharacterized protein</fullName>
    </submittedName>
</protein>
<reference evidence="2" key="1">
    <citation type="journal article" date="2020" name="Fungal Divers.">
        <title>Resolving the Mortierellaceae phylogeny through synthesis of multi-gene phylogenetics and phylogenomics.</title>
        <authorList>
            <person name="Vandepol N."/>
            <person name="Liber J."/>
            <person name="Desiro A."/>
            <person name="Na H."/>
            <person name="Kennedy M."/>
            <person name="Barry K."/>
            <person name="Grigoriev I.V."/>
            <person name="Miller A.N."/>
            <person name="O'Donnell K."/>
            <person name="Stajich J.E."/>
            <person name="Bonito G."/>
        </authorList>
    </citation>
    <scope>NUCLEOTIDE SEQUENCE</scope>
    <source>
        <strain evidence="2">KOD1015</strain>
    </source>
</reference>
<feature type="region of interest" description="Disordered" evidence="1">
    <location>
        <begin position="224"/>
        <end position="260"/>
    </location>
</feature>
<feature type="compositionally biased region" description="Low complexity" evidence="1">
    <location>
        <begin position="224"/>
        <end position="240"/>
    </location>
</feature>
<dbReference type="EMBL" id="JAABOA010001312">
    <property type="protein sequence ID" value="KAF9581819.1"/>
    <property type="molecule type" value="Genomic_DNA"/>
</dbReference>
<evidence type="ECO:0000256" key="1">
    <source>
        <dbReference type="SAM" id="MobiDB-lite"/>
    </source>
</evidence>
<feature type="compositionally biased region" description="Acidic residues" evidence="1">
    <location>
        <begin position="301"/>
        <end position="311"/>
    </location>
</feature>
<comment type="caution">
    <text evidence="2">The sequence shown here is derived from an EMBL/GenBank/DDBJ whole genome shotgun (WGS) entry which is preliminary data.</text>
</comment>
<proteinExistence type="predicted"/>
<organism evidence="2 3">
    <name type="scientific">Lunasporangiospora selenospora</name>
    <dbReference type="NCBI Taxonomy" id="979761"/>
    <lineage>
        <taxon>Eukaryota</taxon>
        <taxon>Fungi</taxon>
        <taxon>Fungi incertae sedis</taxon>
        <taxon>Mucoromycota</taxon>
        <taxon>Mortierellomycotina</taxon>
        <taxon>Mortierellomycetes</taxon>
        <taxon>Mortierellales</taxon>
        <taxon>Mortierellaceae</taxon>
        <taxon>Lunasporangiospora</taxon>
    </lineage>
</organism>
<name>A0A9P6FUM9_9FUNG</name>
<sequence>MQSSGKRTLPFGKVVTPAAQLTGAVQVERSATVGGVATLTAVSPEAHTLDYSRRNVQWFDTFIEPIDPLASLEGQEENGQMASFALPSTLPIAPQVVPEFNFPGMSNALSPFGGSTLPTQEELFYYLNTITQMIARQQYIQSVEPTQQMLQQQQQLRILSQQTQLTPLLNFNGSAPVHEANLSALDQTIVRGGGVSAYTSSSAIPTEFLSTGVDGVLFSQATSTSIPASSSPSIPDMPSMLFNSEENQGTSIPTWDSDLNPVLPSQGISNAAASVLPSSSHQMPLSPMSMSLSSPLSSSESIEDDYDLNRL</sequence>
<feature type="region of interest" description="Disordered" evidence="1">
    <location>
        <begin position="278"/>
        <end position="311"/>
    </location>
</feature>
<evidence type="ECO:0000313" key="3">
    <source>
        <dbReference type="Proteomes" id="UP000780801"/>
    </source>
</evidence>
<dbReference type="Proteomes" id="UP000780801">
    <property type="component" value="Unassembled WGS sequence"/>
</dbReference>
<evidence type="ECO:0000313" key="2">
    <source>
        <dbReference type="EMBL" id="KAF9581819.1"/>
    </source>
</evidence>